<gene>
    <name evidence="1" type="ORF">JG688_00008300</name>
</gene>
<keyword evidence="2" id="KW-1185">Reference proteome</keyword>
<evidence type="ECO:0000313" key="1">
    <source>
        <dbReference type="EMBL" id="KAG6963128.1"/>
    </source>
</evidence>
<accession>A0A8J5IYM5</accession>
<organism evidence="1 2">
    <name type="scientific">Phytophthora aleatoria</name>
    <dbReference type="NCBI Taxonomy" id="2496075"/>
    <lineage>
        <taxon>Eukaryota</taxon>
        <taxon>Sar</taxon>
        <taxon>Stramenopiles</taxon>
        <taxon>Oomycota</taxon>
        <taxon>Peronosporomycetes</taxon>
        <taxon>Peronosporales</taxon>
        <taxon>Peronosporaceae</taxon>
        <taxon>Phytophthora</taxon>
    </lineage>
</organism>
<reference evidence="1" key="1">
    <citation type="submission" date="2021-01" db="EMBL/GenBank/DDBJ databases">
        <title>Phytophthora aleatoria, a newly-described species from Pinus radiata is distinct from Phytophthora cactorum isolates based on comparative genomics.</title>
        <authorList>
            <person name="Mcdougal R."/>
            <person name="Panda P."/>
            <person name="Williams N."/>
            <person name="Studholme D.J."/>
        </authorList>
    </citation>
    <scope>NUCLEOTIDE SEQUENCE</scope>
    <source>
        <strain evidence="1">NZFS 4037</strain>
    </source>
</reference>
<comment type="caution">
    <text evidence="1">The sequence shown here is derived from an EMBL/GenBank/DDBJ whole genome shotgun (WGS) entry which is preliminary data.</text>
</comment>
<evidence type="ECO:0000313" key="2">
    <source>
        <dbReference type="Proteomes" id="UP000709295"/>
    </source>
</evidence>
<dbReference type="Proteomes" id="UP000709295">
    <property type="component" value="Unassembled WGS sequence"/>
</dbReference>
<proteinExistence type="predicted"/>
<sequence length="89" mass="9737">MVRRQPHYSALCWSPGNQLACDKAIPFVCFVRVGHGNLPPVRLASTSTSQREEGSLRLENQLLGVMATNTIAPVSYASQSCTLYIEVEA</sequence>
<protein>
    <submittedName>
        <fullName evidence="1">Uncharacterized protein</fullName>
    </submittedName>
</protein>
<dbReference type="EMBL" id="JAENGY010000431">
    <property type="protein sequence ID" value="KAG6963128.1"/>
    <property type="molecule type" value="Genomic_DNA"/>
</dbReference>
<dbReference type="AlphaFoldDB" id="A0A8J5IYM5"/>
<name>A0A8J5IYM5_9STRA</name>